<sequence>MTLNFQFFRAMHELLALNVRNIILTSGTLYPISSLQAELDLHSAIVLQNPHVINHDQIQVCVLPKAPDSGTLNSSYEYRGHASYHKSLGLTLVNLFRIVPGGVLIFFPSYALMRSCIQSWQNCDIYGKLVDVKKTFIEPRDKNQFQQAS</sequence>
<accession>A0A0R3SN02</accession>
<name>A0A0R3SN02_HYMDI</name>
<organism evidence="4">
    <name type="scientific">Hymenolepis diminuta</name>
    <name type="common">Rat tapeworm</name>
    <dbReference type="NCBI Taxonomy" id="6216"/>
    <lineage>
        <taxon>Eukaryota</taxon>
        <taxon>Metazoa</taxon>
        <taxon>Spiralia</taxon>
        <taxon>Lophotrochozoa</taxon>
        <taxon>Platyhelminthes</taxon>
        <taxon>Cestoda</taxon>
        <taxon>Eucestoda</taxon>
        <taxon>Cyclophyllidea</taxon>
        <taxon>Hymenolepididae</taxon>
        <taxon>Hymenolepis</taxon>
    </lineage>
</organism>
<dbReference type="OrthoDB" id="19182at2759"/>
<dbReference type="AlphaFoldDB" id="A0A0R3SN02"/>
<dbReference type="STRING" id="6216.A0A0R3SN02"/>
<evidence type="ECO:0000313" key="4">
    <source>
        <dbReference type="WBParaSite" id="HDID_0000631701-mRNA-1"/>
    </source>
</evidence>
<dbReference type="GO" id="GO:0003678">
    <property type="term" value="F:DNA helicase activity"/>
    <property type="evidence" value="ECO:0007669"/>
    <property type="project" value="TreeGrafter"/>
</dbReference>
<proteinExistence type="predicted"/>
<feature type="domain" description="ATP-dependent helicase C-terminal" evidence="1">
    <location>
        <begin position="92"/>
        <end position="139"/>
    </location>
</feature>
<dbReference type="InterPro" id="IPR045028">
    <property type="entry name" value="DinG/Rad3-like"/>
</dbReference>
<dbReference type="InterPro" id="IPR027417">
    <property type="entry name" value="P-loop_NTPase"/>
</dbReference>
<dbReference type="GO" id="GO:0045910">
    <property type="term" value="P:negative regulation of DNA recombination"/>
    <property type="evidence" value="ECO:0007669"/>
    <property type="project" value="TreeGrafter"/>
</dbReference>
<dbReference type="Pfam" id="PF13307">
    <property type="entry name" value="Helicase_C_2"/>
    <property type="match status" value="1"/>
</dbReference>
<dbReference type="GO" id="GO:0070182">
    <property type="term" value="F:DNA polymerase binding"/>
    <property type="evidence" value="ECO:0007669"/>
    <property type="project" value="TreeGrafter"/>
</dbReference>
<evidence type="ECO:0000259" key="1">
    <source>
        <dbReference type="Pfam" id="PF13307"/>
    </source>
</evidence>
<dbReference type="WBParaSite" id="HDID_0000631701-mRNA-1">
    <property type="protein sequence ID" value="HDID_0000631701-mRNA-1"/>
    <property type="gene ID" value="HDID_0000631701"/>
</dbReference>
<evidence type="ECO:0000313" key="3">
    <source>
        <dbReference type="Proteomes" id="UP000274504"/>
    </source>
</evidence>
<dbReference type="PANTHER" id="PTHR11472:SF34">
    <property type="entry name" value="REGULATOR OF TELOMERE ELONGATION HELICASE 1"/>
    <property type="match status" value="1"/>
</dbReference>
<dbReference type="GO" id="GO:0010569">
    <property type="term" value="P:regulation of double-strand break repair via homologous recombination"/>
    <property type="evidence" value="ECO:0007669"/>
    <property type="project" value="TreeGrafter"/>
</dbReference>
<evidence type="ECO:0000313" key="2">
    <source>
        <dbReference type="EMBL" id="VDL58633.1"/>
    </source>
</evidence>
<gene>
    <name evidence="2" type="ORF">HDID_LOCUS6315</name>
</gene>
<dbReference type="GO" id="GO:1904430">
    <property type="term" value="P:negative regulation of t-circle formation"/>
    <property type="evidence" value="ECO:0007669"/>
    <property type="project" value="TreeGrafter"/>
</dbReference>
<dbReference type="PANTHER" id="PTHR11472">
    <property type="entry name" value="DNA REPAIR DEAD HELICASE RAD3/XP-D SUBFAMILY MEMBER"/>
    <property type="match status" value="1"/>
</dbReference>
<dbReference type="InterPro" id="IPR006555">
    <property type="entry name" value="ATP-dep_Helicase_C"/>
</dbReference>
<dbReference type="Proteomes" id="UP000274504">
    <property type="component" value="Unassembled WGS sequence"/>
</dbReference>
<dbReference type="Gene3D" id="3.40.50.300">
    <property type="entry name" value="P-loop containing nucleotide triphosphate hydrolases"/>
    <property type="match status" value="1"/>
</dbReference>
<reference evidence="4" key="1">
    <citation type="submission" date="2017-02" db="UniProtKB">
        <authorList>
            <consortium name="WormBaseParasite"/>
        </authorList>
    </citation>
    <scope>IDENTIFICATION</scope>
</reference>
<dbReference type="GO" id="GO:0090657">
    <property type="term" value="P:telomeric loop disassembly"/>
    <property type="evidence" value="ECO:0007669"/>
    <property type="project" value="TreeGrafter"/>
</dbReference>
<protein>
    <submittedName>
        <fullName evidence="4">HELICc2 domain-containing protein</fullName>
    </submittedName>
</protein>
<reference evidence="2 3" key="2">
    <citation type="submission" date="2018-11" db="EMBL/GenBank/DDBJ databases">
        <authorList>
            <consortium name="Pathogen Informatics"/>
        </authorList>
    </citation>
    <scope>NUCLEOTIDE SEQUENCE [LARGE SCALE GENOMIC DNA]</scope>
</reference>
<dbReference type="GO" id="GO:0005634">
    <property type="term" value="C:nucleus"/>
    <property type="evidence" value="ECO:0007669"/>
    <property type="project" value="TreeGrafter"/>
</dbReference>
<dbReference type="GO" id="GO:0005524">
    <property type="term" value="F:ATP binding"/>
    <property type="evidence" value="ECO:0007669"/>
    <property type="project" value="TreeGrafter"/>
</dbReference>
<dbReference type="EMBL" id="UYSG01004868">
    <property type="protein sequence ID" value="VDL58633.1"/>
    <property type="molecule type" value="Genomic_DNA"/>
</dbReference>